<proteinExistence type="predicted"/>
<feature type="transmembrane region" description="Helical" evidence="1">
    <location>
        <begin position="16"/>
        <end position="35"/>
    </location>
</feature>
<evidence type="ECO:0000256" key="1">
    <source>
        <dbReference type="SAM" id="Phobius"/>
    </source>
</evidence>
<keyword evidence="1" id="KW-0472">Membrane</keyword>
<protein>
    <recommendedName>
        <fullName evidence="4">Periplasmic protein</fullName>
    </recommendedName>
</protein>
<dbReference type="EMBL" id="QJUP01000005">
    <property type="protein sequence ID" value="TBU98294.1"/>
    <property type="molecule type" value="Genomic_DNA"/>
</dbReference>
<organism evidence="2 3">
    <name type="scientific">Stutzerimonas kirkiae</name>
    <dbReference type="NCBI Taxonomy" id="2211392"/>
    <lineage>
        <taxon>Bacteria</taxon>
        <taxon>Pseudomonadati</taxon>
        <taxon>Pseudomonadota</taxon>
        <taxon>Gammaproteobacteria</taxon>
        <taxon>Pseudomonadales</taxon>
        <taxon>Pseudomonadaceae</taxon>
        <taxon>Stutzerimonas</taxon>
    </lineage>
</organism>
<evidence type="ECO:0000313" key="3">
    <source>
        <dbReference type="Proteomes" id="UP000292639"/>
    </source>
</evidence>
<keyword evidence="1" id="KW-1133">Transmembrane helix</keyword>
<comment type="caution">
    <text evidence="2">The sequence shown here is derived from an EMBL/GenBank/DDBJ whole genome shotgun (WGS) entry which is preliminary data.</text>
</comment>
<keyword evidence="3" id="KW-1185">Reference proteome</keyword>
<evidence type="ECO:0000313" key="2">
    <source>
        <dbReference type="EMBL" id="TBU98294.1"/>
    </source>
</evidence>
<accession>A0A4Q9RBK8</accession>
<gene>
    <name evidence="2" type="ORF">DNJ96_05770</name>
</gene>
<dbReference type="RefSeq" id="WP_131185273.1">
    <property type="nucleotide sequence ID" value="NZ_QJUO01000024.1"/>
</dbReference>
<sequence length="192" mass="20911">MTVQVVRPAGAGHETLYVLLFCLCILLGAGLVVAWQSTSEPDDELAAHQIDARFDLTSAEQGIYTDLRVAHEEIAIHQEEEGRLPPPELLAEEGFPPFAEDSSHRSRGAHLWQLVEVGGRQAYTGLSESVAVAGSFLMLADEVSATESDIWLNRTKAPELPTQLSSDALVATGWKQIATRFDAGVTRKQHAH</sequence>
<keyword evidence="1" id="KW-0812">Transmembrane</keyword>
<dbReference type="InterPro" id="IPR046160">
    <property type="entry name" value="DUF6162"/>
</dbReference>
<reference evidence="2 3" key="1">
    <citation type="submission" date="2018-06" db="EMBL/GenBank/DDBJ databases">
        <title>Three novel Pseudomonas species isolated from symptomatic oak.</title>
        <authorList>
            <person name="Bueno-Gonzalez V."/>
            <person name="Brady C."/>
        </authorList>
    </citation>
    <scope>NUCLEOTIDE SEQUENCE [LARGE SCALE GENOMIC DNA]</scope>
    <source>
        <strain evidence="2 3">P17C</strain>
    </source>
</reference>
<dbReference type="AlphaFoldDB" id="A0A4Q9RBK8"/>
<evidence type="ECO:0008006" key="4">
    <source>
        <dbReference type="Google" id="ProtNLM"/>
    </source>
</evidence>
<dbReference type="Pfam" id="PF19659">
    <property type="entry name" value="DUF6162"/>
    <property type="match status" value="1"/>
</dbReference>
<dbReference type="Proteomes" id="UP000292639">
    <property type="component" value="Unassembled WGS sequence"/>
</dbReference>
<name>A0A4Q9RBK8_9GAMM</name>